<feature type="transmembrane region" description="Helical" evidence="1">
    <location>
        <begin position="37"/>
        <end position="58"/>
    </location>
</feature>
<dbReference type="EMBL" id="CAFAAG010000005">
    <property type="protein sequence ID" value="CAB4785022.1"/>
    <property type="molecule type" value="Genomic_DNA"/>
</dbReference>
<keyword evidence="1" id="KW-0812">Transmembrane</keyword>
<dbReference type="AlphaFoldDB" id="A0A6J6WJC3"/>
<keyword evidence="1" id="KW-0472">Membrane</keyword>
<accession>A0A6J6WJC3</accession>
<proteinExistence type="predicted"/>
<protein>
    <submittedName>
        <fullName evidence="2">Unannotated protein</fullName>
    </submittedName>
</protein>
<sequence>MQNCSGWFHDNNYANRVPQTPNDKRTLSALPSPRARAIAFAGVLIAGAAGAAIGYSLVDLQCDGECSVGTGIGLLLGAVIGAIGMSIVSVLVLRAVGEWRELADN</sequence>
<organism evidence="2">
    <name type="scientific">freshwater metagenome</name>
    <dbReference type="NCBI Taxonomy" id="449393"/>
    <lineage>
        <taxon>unclassified sequences</taxon>
        <taxon>metagenomes</taxon>
        <taxon>ecological metagenomes</taxon>
    </lineage>
</organism>
<keyword evidence="1" id="KW-1133">Transmembrane helix</keyword>
<evidence type="ECO:0000313" key="2">
    <source>
        <dbReference type="EMBL" id="CAB4785022.1"/>
    </source>
</evidence>
<name>A0A6J6WJC3_9ZZZZ</name>
<reference evidence="2" key="1">
    <citation type="submission" date="2020-05" db="EMBL/GenBank/DDBJ databases">
        <authorList>
            <person name="Chiriac C."/>
            <person name="Salcher M."/>
            <person name="Ghai R."/>
            <person name="Kavagutti S V."/>
        </authorList>
    </citation>
    <scope>NUCLEOTIDE SEQUENCE</scope>
</reference>
<feature type="transmembrane region" description="Helical" evidence="1">
    <location>
        <begin position="70"/>
        <end position="93"/>
    </location>
</feature>
<gene>
    <name evidence="2" type="ORF">UFOPK2975_00154</name>
</gene>
<evidence type="ECO:0000256" key="1">
    <source>
        <dbReference type="SAM" id="Phobius"/>
    </source>
</evidence>